<dbReference type="EMBL" id="UGKR01000001">
    <property type="protein sequence ID" value="STS86274.1"/>
    <property type="molecule type" value="Genomic_DNA"/>
</dbReference>
<evidence type="ECO:0000313" key="1">
    <source>
        <dbReference type="EMBL" id="STS86274.1"/>
    </source>
</evidence>
<sequence length="182" mass="20066">MPLPANQTFPIPELLIPSKTFISSALCGRGGTFVEQLQLSHARAGEVIQHNSGFGIPVPIFPDALQSCCCGSNDVPGVLSRCKQFLRSHVTVVRFFNGERRRFDENRNMPAILPLFTQLFRGPFSVLTDSLAERLVLRDLHTKNCDCRQFAVSSEGLPQAKGSFPHSVHVPFAQGPQKNFCG</sequence>
<dbReference type="AlphaFoldDB" id="A0A7H4M7H4"/>
<organism evidence="1 2">
    <name type="scientific">Klebsiella variicola</name>
    <dbReference type="NCBI Taxonomy" id="244366"/>
    <lineage>
        <taxon>Bacteria</taxon>
        <taxon>Pseudomonadati</taxon>
        <taxon>Pseudomonadota</taxon>
        <taxon>Gammaproteobacteria</taxon>
        <taxon>Enterobacterales</taxon>
        <taxon>Enterobacteriaceae</taxon>
        <taxon>Klebsiella/Raoultella group</taxon>
        <taxon>Klebsiella</taxon>
        <taxon>Klebsiella pneumoniae complex</taxon>
    </lineage>
</organism>
<evidence type="ECO:0000313" key="2">
    <source>
        <dbReference type="Proteomes" id="UP000254545"/>
    </source>
</evidence>
<dbReference type="Proteomes" id="UP000254545">
    <property type="component" value="Unassembled WGS sequence"/>
</dbReference>
<protein>
    <submittedName>
        <fullName evidence="1">Uncharacterized protein</fullName>
    </submittedName>
</protein>
<name>A0A7H4M7H4_KLEVA</name>
<reference evidence="1 2" key="1">
    <citation type="submission" date="2018-06" db="EMBL/GenBank/DDBJ databases">
        <authorList>
            <consortium name="Pathogen Informatics"/>
            <person name="Doyle S."/>
        </authorList>
    </citation>
    <scope>NUCLEOTIDE SEQUENCE [LARGE SCALE GENOMIC DNA]</scope>
    <source>
        <strain evidence="1 2">NCTC9177</strain>
    </source>
</reference>
<accession>A0A7H4M7H4</accession>
<proteinExistence type="predicted"/>
<gene>
    <name evidence="1" type="ORF">NCTC9177_00026</name>
</gene>
<comment type="caution">
    <text evidence="1">The sequence shown here is derived from an EMBL/GenBank/DDBJ whole genome shotgun (WGS) entry which is preliminary data.</text>
</comment>